<dbReference type="InterPro" id="IPR029063">
    <property type="entry name" value="SAM-dependent_MTases_sf"/>
</dbReference>
<dbReference type="Proteomes" id="UP001465976">
    <property type="component" value="Unassembled WGS sequence"/>
</dbReference>
<sequence>MSDASLYDSNIAHWDHFAKDLDKQPWGIASMKLWRKLLPHVLKAAPFDKDTSEVMDFGCGNGFNASLLVPHAKSILGVDVSSGMVDEFNSNIQKWGLADEGKISAVRVDLTEGGLDNKKFDIIFSTMVYHHLPSVDETTKILASFLKPGGRLLIIDWIKGQDKQQYSEQIDRIMKVDGFDEEEMKATFERAGLESLGFEPAAKINEMVGDYYLDKTAYLAWGGRK</sequence>
<keyword evidence="1" id="KW-0808">Transferase</keyword>
<dbReference type="CDD" id="cd02440">
    <property type="entry name" value="AdoMet_MTases"/>
    <property type="match status" value="1"/>
</dbReference>
<reference evidence="2 3" key="1">
    <citation type="submission" date="2024-02" db="EMBL/GenBank/DDBJ databases">
        <title>A draft genome for the cacao thread blight pathogen Marasmius crinis-equi.</title>
        <authorList>
            <person name="Cohen S.P."/>
            <person name="Baruah I.K."/>
            <person name="Amoako-Attah I."/>
            <person name="Bukari Y."/>
            <person name="Meinhardt L.W."/>
            <person name="Bailey B.A."/>
        </authorList>
    </citation>
    <scope>NUCLEOTIDE SEQUENCE [LARGE SCALE GENOMIC DNA]</scope>
    <source>
        <strain evidence="2 3">GH-76</strain>
    </source>
</reference>
<proteinExistence type="predicted"/>
<dbReference type="Gene3D" id="3.40.50.150">
    <property type="entry name" value="Vaccinia Virus protein VP39"/>
    <property type="match status" value="1"/>
</dbReference>
<gene>
    <name evidence="2" type="ORF">V5O48_000892</name>
</gene>
<dbReference type="PANTHER" id="PTHR43861">
    <property type="entry name" value="TRANS-ACONITATE 2-METHYLTRANSFERASE-RELATED"/>
    <property type="match status" value="1"/>
</dbReference>
<dbReference type="SUPFAM" id="SSF53335">
    <property type="entry name" value="S-adenosyl-L-methionine-dependent methyltransferases"/>
    <property type="match status" value="1"/>
</dbReference>
<comment type="caution">
    <text evidence="2">The sequence shown here is derived from an EMBL/GenBank/DDBJ whole genome shotgun (WGS) entry which is preliminary data.</text>
</comment>
<dbReference type="Pfam" id="PF13489">
    <property type="entry name" value="Methyltransf_23"/>
    <property type="match status" value="1"/>
</dbReference>
<dbReference type="EMBL" id="JBAHYK010000016">
    <property type="protein sequence ID" value="KAL0581103.1"/>
    <property type="molecule type" value="Genomic_DNA"/>
</dbReference>
<evidence type="ECO:0000313" key="3">
    <source>
        <dbReference type="Proteomes" id="UP001465976"/>
    </source>
</evidence>
<name>A0ABR3G0J7_9AGAR</name>
<organism evidence="2 3">
    <name type="scientific">Marasmius crinis-equi</name>
    <dbReference type="NCBI Taxonomy" id="585013"/>
    <lineage>
        <taxon>Eukaryota</taxon>
        <taxon>Fungi</taxon>
        <taxon>Dikarya</taxon>
        <taxon>Basidiomycota</taxon>
        <taxon>Agaricomycotina</taxon>
        <taxon>Agaricomycetes</taxon>
        <taxon>Agaricomycetidae</taxon>
        <taxon>Agaricales</taxon>
        <taxon>Marasmiineae</taxon>
        <taxon>Marasmiaceae</taxon>
        <taxon>Marasmius</taxon>
    </lineage>
</organism>
<accession>A0ABR3G0J7</accession>
<evidence type="ECO:0000256" key="1">
    <source>
        <dbReference type="ARBA" id="ARBA00022679"/>
    </source>
</evidence>
<protein>
    <recommendedName>
        <fullName evidence="4">S-adenosyl-L-methionine-dependent methyltransferase</fullName>
    </recommendedName>
</protein>
<evidence type="ECO:0000313" key="2">
    <source>
        <dbReference type="EMBL" id="KAL0581103.1"/>
    </source>
</evidence>
<evidence type="ECO:0008006" key="4">
    <source>
        <dbReference type="Google" id="ProtNLM"/>
    </source>
</evidence>
<keyword evidence="3" id="KW-1185">Reference proteome</keyword>
<dbReference type="PANTHER" id="PTHR43861:SF3">
    <property type="entry name" value="PUTATIVE (AFU_ORTHOLOGUE AFUA_2G14390)-RELATED"/>
    <property type="match status" value="1"/>
</dbReference>